<feature type="signal peptide" evidence="1">
    <location>
        <begin position="1"/>
        <end position="21"/>
    </location>
</feature>
<keyword evidence="1" id="KW-0732">Signal</keyword>
<dbReference type="Proteomes" id="UP000601597">
    <property type="component" value="Unassembled WGS sequence"/>
</dbReference>
<sequence length="79" mass="8314">MTTRLLARLPLCILPAVLLLAGCSAPEPWVKPYQRANLADPVMLDSRKGKAGEYIQHVYGARESARGAQGSSGGGCGCN</sequence>
<feature type="domain" description="DUF4266" evidence="2">
    <location>
        <begin position="30"/>
        <end position="79"/>
    </location>
</feature>
<evidence type="ECO:0000256" key="1">
    <source>
        <dbReference type="SAM" id="SignalP"/>
    </source>
</evidence>
<dbReference type="RefSeq" id="WP_189578459.1">
    <property type="nucleotide sequence ID" value="NZ_BMXV01000011.1"/>
</dbReference>
<evidence type="ECO:0000313" key="4">
    <source>
        <dbReference type="Proteomes" id="UP000601597"/>
    </source>
</evidence>
<proteinExistence type="predicted"/>
<dbReference type="InterPro" id="IPR025362">
    <property type="entry name" value="DUF4266"/>
</dbReference>
<keyword evidence="4" id="KW-1185">Reference proteome</keyword>
<accession>A0ABQ3B9C3</accession>
<name>A0ABQ3B9C3_9GAMM</name>
<gene>
    <name evidence="3" type="ORF">GCM10007071_36570</name>
</gene>
<protein>
    <recommendedName>
        <fullName evidence="2">DUF4266 domain-containing protein</fullName>
    </recommendedName>
</protein>
<evidence type="ECO:0000313" key="3">
    <source>
        <dbReference type="EMBL" id="GGY85851.1"/>
    </source>
</evidence>
<dbReference type="PROSITE" id="PS51257">
    <property type="entry name" value="PROKAR_LIPOPROTEIN"/>
    <property type="match status" value="1"/>
</dbReference>
<organism evidence="3 4">
    <name type="scientific">Marinobacter zhanjiangensis</name>
    <dbReference type="NCBI Taxonomy" id="578215"/>
    <lineage>
        <taxon>Bacteria</taxon>
        <taxon>Pseudomonadati</taxon>
        <taxon>Pseudomonadota</taxon>
        <taxon>Gammaproteobacteria</taxon>
        <taxon>Pseudomonadales</taxon>
        <taxon>Marinobacteraceae</taxon>
        <taxon>Marinobacter</taxon>
    </lineage>
</organism>
<evidence type="ECO:0000259" key="2">
    <source>
        <dbReference type="Pfam" id="PF14086"/>
    </source>
</evidence>
<dbReference type="Pfam" id="PF14086">
    <property type="entry name" value="DUF4266"/>
    <property type="match status" value="1"/>
</dbReference>
<dbReference type="EMBL" id="BMXV01000011">
    <property type="protein sequence ID" value="GGY85851.1"/>
    <property type="molecule type" value="Genomic_DNA"/>
</dbReference>
<comment type="caution">
    <text evidence="3">The sequence shown here is derived from an EMBL/GenBank/DDBJ whole genome shotgun (WGS) entry which is preliminary data.</text>
</comment>
<reference evidence="4" key="1">
    <citation type="journal article" date="2019" name="Int. J. Syst. Evol. Microbiol.">
        <title>The Global Catalogue of Microorganisms (GCM) 10K type strain sequencing project: providing services to taxonomists for standard genome sequencing and annotation.</title>
        <authorList>
            <consortium name="The Broad Institute Genomics Platform"/>
            <consortium name="The Broad Institute Genome Sequencing Center for Infectious Disease"/>
            <person name="Wu L."/>
            <person name="Ma J."/>
        </authorList>
    </citation>
    <scope>NUCLEOTIDE SEQUENCE [LARGE SCALE GENOMIC DNA]</scope>
    <source>
        <strain evidence="4">KCTC 22280</strain>
    </source>
</reference>
<feature type="chain" id="PRO_5047480333" description="DUF4266 domain-containing protein" evidence="1">
    <location>
        <begin position="22"/>
        <end position="79"/>
    </location>
</feature>